<dbReference type="AlphaFoldDB" id="A0A0T7FTY4"/>
<dbReference type="EMBL" id="CCRH01000013">
    <property type="protein sequence ID" value="CDZ38451.1"/>
    <property type="molecule type" value="Genomic_DNA"/>
</dbReference>
<feature type="domain" description="PIN" evidence="1">
    <location>
        <begin position="1"/>
        <end position="129"/>
    </location>
</feature>
<evidence type="ECO:0000259" key="1">
    <source>
        <dbReference type="Pfam" id="PF01850"/>
    </source>
</evidence>
<dbReference type="InterPro" id="IPR002716">
    <property type="entry name" value="PIN_dom"/>
</dbReference>
<dbReference type="OrthoDB" id="32625at2"/>
<dbReference type="RefSeq" id="WP_046668279.1">
    <property type="nucleotide sequence ID" value="NZ_CCRH01000013.1"/>
</dbReference>
<dbReference type="InterPro" id="IPR029060">
    <property type="entry name" value="PIN-like_dom_sf"/>
</dbReference>
<dbReference type="Pfam" id="PF01850">
    <property type="entry name" value="PIN"/>
    <property type="match status" value="1"/>
</dbReference>
<sequence>MFVDACAIVAMMAGEETAEAYEMALLQANSPFTSPLAAWEAIIVLSRPDQLDCRYREAEGAIIEWLDARDIEIREAGSPRKLLNYAVAVAEKHGIGRRYLSNFDCFQYAHAKVTEQPLLTLDQLLRQTDAETRP</sequence>
<evidence type="ECO:0000313" key="3">
    <source>
        <dbReference type="Proteomes" id="UP000046176"/>
    </source>
</evidence>
<reference evidence="2 3" key="1">
    <citation type="submission" date="2014-08" db="EMBL/GenBank/DDBJ databases">
        <authorList>
            <person name="Chen Y.-H."/>
        </authorList>
    </citation>
    <scope>NUCLEOTIDE SEQUENCE [LARGE SCALE GENOMIC DNA]</scope>
</reference>
<dbReference type="Proteomes" id="UP000046176">
    <property type="component" value="Unassembled WGS sequence"/>
</dbReference>
<protein>
    <submittedName>
        <fullName evidence="2">Probable ribonuclease VapC 5</fullName>
    </submittedName>
</protein>
<accession>A0A0T7FTY4</accession>
<proteinExistence type="predicted"/>
<name>A0A0T7FTY4_NEOGA</name>
<organism evidence="2 3">
    <name type="scientific">Neorhizobium galegae bv. officinalis</name>
    <dbReference type="NCBI Taxonomy" id="323656"/>
    <lineage>
        <taxon>Bacteria</taxon>
        <taxon>Pseudomonadati</taxon>
        <taxon>Pseudomonadota</taxon>
        <taxon>Alphaproteobacteria</taxon>
        <taxon>Hyphomicrobiales</taxon>
        <taxon>Rhizobiaceae</taxon>
        <taxon>Rhizobium/Agrobacterium group</taxon>
        <taxon>Neorhizobium</taxon>
    </lineage>
</organism>
<dbReference type="CDD" id="cd09871">
    <property type="entry name" value="PIN_MtVapC28-VapC30-like"/>
    <property type="match status" value="1"/>
</dbReference>
<evidence type="ECO:0000313" key="2">
    <source>
        <dbReference type="EMBL" id="CDZ38451.1"/>
    </source>
</evidence>
<gene>
    <name evidence="2" type="ORF">NGAL_HAMBI1145_43700</name>
</gene>
<dbReference type="Gene3D" id="3.40.50.1010">
    <property type="entry name" value="5'-nuclease"/>
    <property type="match status" value="1"/>
</dbReference>
<dbReference type="SUPFAM" id="SSF88723">
    <property type="entry name" value="PIN domain-like"/>
    <property type="match status" value="1"/>
</dbReference>